<dbReference type="Pfam" id="PF07591">
    <property type="entry name" value="PT-HINT"/>
    <property type="match status" value="1"/>
</dbReference>
<dbReference type="Gene3D" id="2.180.10.10">
    <property type="entry name" value="RHS repeat-associated core"/>
    <property type="match status" value="1"/>
</dbReference>
<dbReference type="SUPFAM" id="SSF51294">
    <property type="entry name" value="Hedgehog/intein (Hint) domain"/>
    <property type="match status" value="1"/>
</dbReference>
<dbReference type="InterPro" id="IPR036844">
    <property type="entry name" value="Hint_dom_sf"/>
</dbReference>
<dbReference type="InterPro" id="IPR050708">
    <property type="entry name" value="T6SS_VgrG/RHS"/>
</dbReference>
<name>A0ABW6MQ47_9ACTN</name>
<dbReference type="InterPro" id="IPR003587">
    <property type="entry name" value="Hint_dom_N"/>
</dbReference>
<feature type="compositionally biased region" description="Polar residues" evidence="1">
    <location>
        <begin position="1650"/>
        <end position="1666"/>
    </location>
</feature>
<feature type="domain" description="Hint" evidence="2">
    <location>
        <begin position="2126"/>
        <end position="2228"/>
    </location>
</feature>
<feature type="compositionally biased region" description="Low complexity" evidence="1">
    <location>
        <begin position="1744"/>
        <end position="1772"/>
    </location>
</feature>
<evidence type="ECO:0000259" key="2">
    <source>
        <dbReference type="SMART" id="SM00306"/>
    </source>
</evidence>
<dbReference type="Pfam" id="PF15633">
    <property type="entry name" value="Tox-ART-HYD1"/>
    <property type="match status" value="1"/>
</dbReference>
<dbReference type="InterPro" id="IPR006530">
    <property type="entry name" value="YD"/>
</dbReference>
<evidence type="ECO:0000313" key="4">
    <source>
        <dbReference type="Proteomes" id="UP001601303"/>
    </source>
</evidence>
<keyword evidence="4" id="KW-1185">Reference proteome</keyword>
<dbReference type="NCBIfam" id="TIGR01643">
    <property type="entry name" value="YD_repeat_2x"/>
    <property type="match status" value="1"/>
</dbReference>
<gene>
    <name evidence="3" type="ORF">ACFYNQ_50960</name>
</gene>
<dbReference type="SMART" id="SM00306">
    <property type="entry name" value="HintN"/>
    <property type="match status" value="1"/>
</dbReference>
<feature type="compositionally biased region" description="Polar residues" evidence="1">
    <location>
        <begin position="874"/>
        <end position="885"/>
    </location>
</feature>
<sequence>MSGRRVRGNSGVVKARYRRAARRLLVGWAAVLAWSLCLSLAFGSTATALTSSTASTAAVKPKADLGRSVTGLKPVPHKRVRTSTATRHTTVPTRTAWPTARSGSLQLKAPTHSAATGAKVLAAGTPIWAQAVAPRKGTYTGPKTVGVSVKARSLSTRLGVTGPVWSLATGQSADAAASGSGQVKVGLDYGAFSQAIGGNYASRLRLVTLPACALTTPQLAKCRKQTPLTSANDPRSAAVSAVVTLTGQTSAKTAAYTGVRQSGAVSAASAVYSGAASAGASAQTASTSGAATVIAATDSTGQEGGAGGNYASTLSSAGSWGQTGSSGDFTYTYNVTSPAASTSLAPDASLSYDSGSVDGKTANTQAQASWVGDGWSTQDSSISQEFTPCTDSPEGSAGSVTTSDECYDGPVLTLSLNGSSTSIVYDSGTSTYKLADDNGETVTKVTSSANGSGTYDTSYWVITERDGSKFYFGRNELPGWASGNDTTNSVDSERVYAAHSGDPCYNSTATSSYCTMAYKWHLDYVTTATGAAMAYYYKQDTNYYGAHNGDSEVKYVRDSYLAHIDYGFTTATGPYGTVPDKVVYGTAVRCTSTSSNCGSAETSSNASYYPDVPYDLVCASGATCSAYAPSFFSTVRLTSITTQQYSVSTSAYATVDSYALTQTEPSTGDATSATLWLASVQRTGADTTAGGSTSSITTPPVKFTGSALENRVSTSTYPGLFRYRITAITTELGGVIGVSYTLPTACSTSATPSSNTASCFPEYWTPSGYIAPMLDWFNKYAVQEVLETDTTGGSATKETDYSYSGAAWHYDDDETTKAKYRTYGQWRGYQKVTTTTGNGAGDAQTKQVDSYYQGMDGDWLSSTSTRSVSLTDSQGGSHTDAPQLSGNVLESTSYLGNGGGVDHSTISSYWISAATATRTRSKLPDLTANATGTAEDWTRQRLTDGGTTSWRYTEADTTYDATRSDDDFGLATYSYAHTVPAVTSYDQCTATTYAPANTSAHIIGLVSATEADSVACSGFTEGSTSSVPNGLNTLGAPTSVNRPDQVISATRTFYDDTTFSTAFPQASAPTMGLVTMTRTATDYGAGAFTWRTTAQNTYDATYHRLSGTTSGDGNTTTTSYTVNSAYLTTGQSVTQPTVSGIAHTGSTTFDPERGLALTTTDANHVVTTTQYDALGRPTSVWKNSRATTSLANQTYTYTLSNTSLSGVVTNTLNDNSGYLTSASIEDSFSRTRQTQTYTPQGGRLIDDTLYDSRGWVVKKNTGYWDSATTPTLTLDSVADNQVADQDVYTYDGLGRQVYDTSEKNGSVVSTATAVYNGDATTIIPPTGGVIQTTRTDPLGRSSELDDYTAAPTLTTPSNTTTGTFYVTGGTTTATTYGYDGHSRQATTTDAKGDVWTSHYDLAGEVTSKTDPTAGTSSMAYDADGNLLQTKDSRGQYVSYTYDALDRKTGQYAAATADQVAYSSTSSPGNQTAAFVYDNANAAISGMTYPIGHVTTATSYSGGYAYVDQAVNFNVFGESLGEETIIPSGAQGTVLGKTWKTTHSYTSVNGLLWTDGYALGGGLPAETVTHGYNNDDEEDQLATSAYSYLHSVNYSAYNQIAQVQLGSSTSYATTTDTYDAHTGNLTDQLVTRSTTTPASVDETAYAYDRAGNTTHQTETRSGSSTTAETQCYTYDPLDRLTAAWTATDSCAATPTTSNHSTVGDGISGGTYWTSWSYDDIGNRNTQTQHTVSGTASDTVTTSGWSSSQPNTLTSTTTTGGSTGSTSYGYDSAGNATTRDTSTGDQTLLWNNNEQLTQVTNSTTGTATNYIYDAGGNLLLQIDPTATTLYLGSEQITLNTSAGTATGVRYYPLPGGATAIRTGTGTNYGFELAADQHGTNSLYLDYTAQTPTWRQFDPYGNSRGTTTTWADNRTFLNKTSDATTGLTDVGAREYDPALGRFLSLDPLFEATSSQELNGYTYAADNPVTNSDPTGERSEECGTLYNCHGGVITRHTTEYTSPDAQTRYYENTPTYGTMGEATRYGAIEKQVDRNEHYKPKSFSVKDALAGAIGSLVNAAQALSPLCASGISCGVGGGAYKSVVSDLGVDTSSHSYDAGGFMANGLLAFAGGGEAEAGEAAEGELSAAEPCSFSPDTPVLMDKGKTKPIGKIKNGDKVEAADPNTGKHQGSRTVQHVWINHDHDLLDVTIRTKDGHTATIHTTSNHPFWDDTKHTWVPAGKLHRGDALNTDANDHAYVVNTKTTPGSANRWNLTVQQLHTYYVLAGDTPVLVHNTCGPEKLYHYTNEAGHDGIVGSGELHPSLKANNPKDARYGDGQYLTDIQPGTKTLGQLSAAFLRVPWAGQKFTHYIEIDVRGLNVVEGRPGVFVVPNSGPLDLSGRILGSGRN</sequence>
<feature type="compositionally biased region" description="Low complexity" evidence="1">
    <location>
        <begin position="863"/>
        <end position="873"/>
    </location>
</feature>
<reference evidence="3 4" key="1">
    <citation type="submission" date="2024-10" db="EMBL/GenBank/DDBJ databases">
        <title>The Natural Products Discovery Center: Release of the First 8490 Sequenced Strains for Exploring Actinobacteria Biosynthetic Diversity.</title>
        <authorList>
            <person name="Kalkreuter E."/>
            <person name="Kautsar S.A."/>
            <person name="Yang D."/>
            <person name="Bader C.D."/>
            <person name="Teijaro C.N."/>
            <person name="Fluegel L."/>
            <person name="Davis C.M."/>
            <person name="Simpson J.R."/>
            <person name="Lauterbach L."/>
            <person name="Steele A.D."/>
            <person name="Gui C."/>
            <person name="Meng S."/>
            <person name="Li G."/>
            <person name="Viehrig K."/>
            <person name="Ye F."/>
            <person name="Su P."/>
            <person name="Kiefer A.F."/>
            <person name="Nichols A."/>
            <person name="Cepeda A.J."/>
            <person name="Yan W."/>
            <person name="Fan B."/>
            <person name="Jiang Y."/>
            <person name="Adhikari A."/>
            <person name="Zheng C.-J."/>
            <person name="Schuster L."/>
            <person name="Cowan T.M."/>
            <person name="Smanski M.J."/>
            <person name="Chevrette M.G."/>
            <person name="De Carvalho L.P.S."/>
            <person name="Shen B."/>
        </authorList>
    </citation>
    <scope>NUCLEOTIDE SEQUENCE [LARGE SCALE GENOMIC DNA]</scope>
    <source>
        <strain evidence="3 4">NPDC006488</strain>
    </source>
</reference>
<comment type="caution">
    <text evidence="3">The sequence shown here is derived from an EMBL/GenBank/DDBJ whole genome shotgun (WGS) entry which is preliminary data.</text>
</comment>
<feature type="region of interest" description="Disordered" evidence="1">
    <location>
        <begin position="1645"/>
        <end position="1666"/>
    </location>
</feature>
<feature type="compositionally biased region" description="Polar residues" evidence="1">
    <location>
        <begin position="375"/>
        <end position="390"/>
    </location>
</feature>
<dbReference type="Pfam" id="PF05593">
    <property type="entry name" value="RHS_repeat"/>
    <property type="match status" value="1"/>
</dbReference>
<dbReference type="PANTHER" id="PTHR32305">
    <property type="match status" value="1"/>
</dbReference>
<dbReference type="PANTHER" id="PTHR32305:SF17">
    <property type="entry name" value="TRNA NUCLEASE WAPA"/>
    <property type="match status" value="1"/>
</dbReference>
<dbReference type="RefSeq" id="WP_388115657.1">
    <property type="nucleotide sequence ID" value="NZ_JBIAHM010000039.1"/>
</dbReference>
<feature type="region of interest" description="Disordered" evidence="1">
    <location>
        <begin position="1725"/>
        <end position="1779"/>
    </location>
</feature>
<dbReference type="InterPro" id="IPR028920">
    <property type="entry name" value="Tox-ART-HYD1_dom"/>
</dbReference>
<feature type="region of interest" description="Disordered" evidence="1">
    <location>
        <begin position="2123"/>
        <end position="2168"/>
    </location>
</feature>
<dbReference type="NCBIfam" id="TIGR03696">
    <property type="entry name" value="Rhs_assc_core"/>
    <property type="match status" value="1"/>
</dbReference>
<dbReference type="InterPro" id="IPR022385">
    <property type="entry name" value="Rhs_assc_core"/>
</dbReference>
<evidence type="ECO:0000313" key="3">
    <source>
        <dbReference type="EMBL" id="MFE9606845.1"/>
    </source>
</evidence>
<dbReference type="Proteomes" id="UP001601303">
    <property type="component" value="Unassembled WGS sequence"/>
</dbReference>
<evidence type="ECO:0000256" key="1">
    <source>
        <dbReference type="SAM" id="MobiDB-lite"/>
    </source>
</evidence>
<dbReference type="Gene3D" id="2.170.16.10">
    <property type="entry name" value="Hedgehog/Intein (Hint) domain"/>
    <property type="match status" value="1"/>
</dbReference>
<dbReference type="CDD" id="cd00081">
    <property type="entry name" value="Hint"/>
    <property type="match status" value="1"/>
</dbReference>
<dbReference type="EMBL" id="JBIAHM010000039">
    <property type="protein sequence ID" value="MFE9606845.1"/>
    <property type="molecule type" value="Genomic_DNA"/>
</dbReference>
<feature type="compositionally biased region" description="Polar residues" evidence="1">
    <location>
        <begin position="1725"/>
        <end position="1743"/>
    </location>
</feature>
<accession>A0ABW6MQ47</accession>
<proteinExistence type="predicted"/>
<protein>
    <submittedName>
        <fullName evidence="3">HYD1 signature containing ADP-ribosyltransferase family protein</fullName>
    </submittedName>
</protein>
<dbReference type="InterPro" id="IPR031325">
    <property type="entry name" value="RHS_repeat"/>
</dbReference>
<feature type="region of interest" description="Disordered" evidence="1">
    <location>
        <begin position="863"/>
        <end position="885"/>
    </location>
</feature>
<organism evidence="3 4">
    <name type="scientific">Streptomyces hokutonensis</name>
    <dbReference type="NCBI Taxonomy" id="1306990"/>
    <lineage>
        <taxon>Bacteria</taxon>
        <taxon>Bacillati</taxon>
        <taxon>Actinomycetota</taxon>
        <taxon>Actinomycetes</taxon>
        <taxon>Kitasatosporales</taxon>
        <taxon>Streptomycetaceae</taxon>
        <taxon>Streptomyces</taxon>
    </lineage>
</organism>
<feature type="region of interest" description="Disordered" evidence="1">
    <location>
        <begin position="373"/>
        <end position="404"/>
    </location>
</feature>